<dbReference type="Proteomes" id="UP000726170">
    <property type="component" value="Unassembled WGS sequence"/>
</dbReference>
<reference evidence="5 6" key="1">
    <citation type="submission" date="2021-06" db="EMBL/GenBank/DDBJ databases">
        <authorList>
            <person name="Sun Q."/>
            <person name="Li D."/>
        </authorList>
    </citation>
    <scope>NUCLEOTIDE SEQUENCE [LARGE SCALE GENOMIC DNA]</scope>
    <source>
        <strain evidence="5 6">MSJ-11</strain>
    </source>
</reference>
<keyword evidence="6" id="KW-1185">Reference proteome</keyword>
<dbReference type="PROSITE" id="PS51161">
    <property type="entry name" value="ATP_CONE"/>
    <property type="match status" value="1"/>
</dbReference>
<dbReference type="Pfam" id="PF03477">
    <property type="entry name" value="ATP-cone"/>
    <property type="match status" value="1"/>
</dbReference>
<organism evidence="5 6">
    <name type="scientific">Clostridium mobile</name>
    <dbReference type="NCBI Taxonomy" id="2841512"/>
    <lineage>
        <taxon>Bacteria</taxon>
        <taxon>Bacillati</taxon>
        <taxon>Bacillota</taxon>
        <taxon>Clostridia</taxon>
        <taxon>Eubacteriales</taxon>
        <taxon>Clostridiaceae</taxon>
        <taxon>Clostridium</taxon>
    </lineage>
</organism>
<evidence type="ECO:0000256" key="3">
    <source>
        <dbReference type="PROSITE-ProRule" id="PRU00492"/>
    </source>
</evidence>
<comment type="caution">
    <text evidence="5">The sequence shown here is derived from an EMBL/GenBank/DDBJ whole genome shotgun (WGS) entry which is preliminary data.</text>
</comment>
<keyword evidence="1 3" id="KW-0547">Nucleotide-binding</keyword>
<evidence type="ECO:0000256" key="1">
    <source>
        <dbReference type="ARBA" id="ARBA00022741"/>
    </source>
</evidence>
<evidence type="ECO:0000313" key="6">
    <source>
        <dbReference type="Proteomes" id="UP000726170"/>
    </source>
</evidence>
<dbReference type="RefSeq" id="WP_216437729.1">
    <property type="nucleotide sequence ID" value="NZ_JAHLQF010000001.1"/>
</dbReference>
<dbReference type="InterPro" id="IPR005144">
    <property type="entry name" value="ATP-cone_dom"/>
</dbReference>
<sequence>MKVIKRDRRTQDFDVDKIKITLIRASEEAKAPFNESDIELILKVIKKTILNDFNGVVRSREIRCIVLEELRKLGFDNVAELYNNYIKHH</sequence>
<proteinExistence type="predicted"/>
<evidence type="ECO:0000256" key="2">
    <source>
        <dbReference type="ARBA" id="ARBA00022840"/>
    </source>
</evidence>
<accession>A0ABS6EDR3</accession>
<dbReference type="EMBL" id="JAHLQF010000001">
    <property type="protein sequence ID" value="MBU5483345.1"/>
    <property type="molecule type" value="Genomic_DNA"/>
</dbReference>
<gene>
    <name evidence="5" type="ORF">KQI86_03330</name>
</gene>
<evidence type="ECO:0000259" key="4">
    <source>
        <dbReference type="PROSITE" id="PS51161"/>
    </source>
</evidence>
<protein>
    <recommendedName>
        <fullName evidence="4">ATP-cone domain-containing protein</fullName>
    </recommendedName>
</protein>
<name>A0ABS6EDR3_9CLOT</name>
<feature type="domain" description="ATP-cone" evidence="4">
    <location>
        <begin position="1"/>
        <end position="89"/>
    </location>
</feature>
<evidence type="ECO:0000313" key="5">
    <source>
        <dbReference type="EMBL" id="MBU5483345.1"/>
    </source>
</evidence>
<keyword evidence="2 3" id="KW-0067">ATP-binding</keyword>